<keyword evidence="10" id="KW-1185">Reference proteome</keyword>
<dbReference type="AlphaFoldDB" id="A0A2U9S8V1"/>
<dbReference type="SUPFAM" id="SSF90002">
    <property type="entry name" value="Hypothetical protein YjiA, C-terminal domain"/>
    <property type="match status" value="1"/>
</dbReference>
<name>A0A2U9S8V1_9PROT</name>
<gene>
    <name evidence="9" type="ORF">DM194_07285</name>
</gene>
<accession>A0A2U9S8V1</accession>
<dbReference type="EMBL" id="CP029829">
    <property type="protein sequence ID" value="AWU94079.1"/>
    <property type="molecule type" value="Genomic_DNA"/>
</dbReference>
<evidence type="ECO:0000256" key="5">
    <source>
        <dbReference type="ARBA" id="ARBA00045658"/>
    </source>
</evidence>
<evidence type="ECO:0000313" key="9">
    <source>
        <dbReference type="EMBL" id="AWU94079.1"/>
    </source>
</evidence>
<dbReference type="Proteomes" id="UP000249605">
    <property type="component" value="Chromosome"/>
</dbReference>
<proteinExistence type="inferred from homology"/>
<feature type="region of interest" description="Disordered" evidence="7">
    <location>
        <begin position="242"/>
        <end position="271"/>
    </location>
</feature>
<dbReference type="GO" id="GO:0000166">
    <property type="term" value="F:nucleotide binding"/>
    <property type="evidence" value="ECO:0007669"/>
    <property type="project" value="UniProtKB-KW"/>
</dbReference>
<dbReference type="RefSeq" id="WP_111066606.1">
    <property type="nucleotide sequence ID" value="NZ_CP029829.1"/>
</dbReference>
<sequence length="396" mass="43176">MQILSGEPPLSAPAASPARLPVSVLTGFLGSGKTTLLQALLRNPAMARTAIVINEFGEVGLDHLLVAKASENMVLMDSGCLCCTIRGDLVDTLRDLFLKRVKGEIPDFDRVVVETTGLADPAPIIHTLMSDPLLAARFRLDGVIATVDAAHGSLQLDRQPESVKQAAVADRIVLTKTDVATPAATAALMQRLAAINPAAPVLPAAHGEIDPKRLFDAGLYNPETKSPDVARWLREEAYRDEHAKGHGHGHHGHGHGHGHDHGHDHHDHDHGDHCGADCGHDHHHHDANRHDDHIRAFCMVIDRPIPWNGFVDFMEALIAQAGENLLRVKGLLNVKESELPVVVHGVQHMFHPPVRLEDWPSDDHRTKLVFITRDIGQPVIEPLFNGLVWGEGNEAE</sequence>
<dbReference type="GO" id="GO:0005737">
    <property type="term" value="C:cytoplasm"/>
    <property type="evidence" value="ECO:0007669"/>
    <property type="project" value="TreeGrafter"/>
</dbReference>
<feature type="domain" description="CobW C-terminal" evidence="8">
    <location>
        <begin position="294"/>
        <end position="388"/>
    </location>
</feature>
<evidence type="ECO:0000256" key="2">
    <source>
        <dbReference type="ARBA" id="ARBA00022801"/>
    </source>
</evidence>
<evidence type="ECO:0000256" key="1">
    <source>
        <dbReference type="ARBA" id="ARBA00022741"/>
    </source>
</evidence>
<dbReference type="InterPro" id="IPR003495">
    <property type="entry name" value="CobW/HypB/UreG_nucleotide-bd"/>
</dbReference>
<comment type="similarity">
    <text evidence="4">Belongs to the SIMIBI class G3E GTPase family. ZNG1 subfamily.</text>
</comment>
<dbReference type="Gene3D" id="3.30.1220.10">
    <property type="entry name" value="CobW-like, C-terminal domain"/>
    <property type="match status" value="1"/>
</dbReference>
<dbReference type="InterPro" id="IPR051316">
    <property type="entry name" value="Zinc-reg_GTPase_activator"/>
</dbReference>
<feature type="compositionally biased region" description="Basic residues" evidence="7">
    <location>
        <begin position="245"/>
        <end position="256"/>
    </location>
</feature>
<comment type="function">
    <text evidence="5">Zinc chaperone that directly transfers zinc cofactor to target proteins, thereby activating them. Zinc is transferred from the CXCC motif in the GTPase domain to the zinc binding site in target proteins in a process requiring GTP hydrolysis.</text>
</comment>
<organism evidence="9 10">
    <name type="scientific">Azospirillum ramasamyi</name>
    <dbReference type="NCBI Taxonomy" id="682998"/>
    <lineage>
        <taxon>Bacteria</taxon>
        <taxon>Pseudomonadati</taxon>
        <taxon>Pseudomonadota</taxon>
        <taxon>Alphaproteobacteria</taxon>
        <taxon>Rhodospirillales</taxon>
        <taxon>Azospirillaceae</taxon>
        <taxon>Azospirillum</taxon>
    </lineage>
</organism>
<keyword evidence="1" id="KW-0547">Nucleotide-binding</keyword>
<dbReference type="SMART" id="SM00833">
    <property type="entry name" value="CobW_C"/>
    <property type="match status" value="1"/>
</dbReference>
<dbReference type="InterPro" id="IPR036627">
    <property type="entry name" value="CobW-likC_sf"/>
</dbReference>
<comment type="catalytic activity">
    <reaction evidence="6">
        <text>GTP + H2O = GDP + phosphate + H(+)</text>
        <dbReference type="Rhea" id="RHEA:19669"/>
        <dbReference type="ChEBI" id="CHEBI:15377"/>
        <dbReference type="ChEBI" id="CHEBI:15378"/>
        <dbReference type="ChEBI" id="CHEBI:37565"/>
        <dbReference type="ChEBI" id="CHEBI:43474"/>
        <dbReference type="ChEBI" id="CHEBI:58189"/>
    </reaction>
    <physiologicalReaction direction="left-to-right" evidence="6">
        <dbReference type="Rhea" id="RHEA:19670"/>
    </physiologicalReaction>
</comment>
<reference evidence="9 10" key="1">
    <citation type="journal article" date="2019" name="Int. J. Syst. Evol. Microbiol.">
        <title>Azospirillum ramasamyi sp. nov., a novel diazotrophic bacterium isolated from fermented bovine products.</title>
        <authorList>
            <person name="Anandham R."/>
            <person name="Heo J."/>
            <person name="Krishnamoorthy R."/>
            <person name="SenthilKumar M."/>
            <person name="Gopal N.O."/>
            <person name="Kim S.J."/>
            <person name="Kwon S.W."/>
        </authorList>
    </citation>
    <scope>NUCLEOTIDE SEQUENCE [LARGE SCALE GENOMIC DNA]</scope>
    <source>
        <strain evidence="9 10">M2T2B2</strain>
    </source>
</reference>
<evidence type="ECO:0000256" key="4">
    <source>
        <dbReference type="ARBA" id="ARBA00034320"/>
    </source>
</evidence>
<dbReference type="PANTHER" id="PTHR13748:SF62">
    <property type="entry name" value="COBW DOMAIN-CONTAINING PROTEIN"/>
    <property type="match status" value="1"/>
</dbReference>
<dbReference type="Gene3D" id="3.40.50.300">
    <property type="entry name" value="P-loop containing nucleotide triphosphate hydrolases"/>
    <property type="match status" value="1"/>
</dbReference>
<dbReference type="KEGG" id="azm:DM194_07285"/>
<dbReference type="OrthoDB" id="9808822at2"/>
<keyword evidence="3" id="KW-0143">Chaperone</keyword>
<protein>
    <submittedName>
        <fullName evidence="9">GTP-binding protein</fullName>
    </submittedName>
</protein>
<dbReference type="InterPro" id="IPR027417">
    <property type="entry name" value="P-loop_NTPase"/>
</dbReference>
<evidence type="ECO:0000259" key="8">
    <source>
        <dbReference type="SMART" id="SM00833"/>
    </source>
</evidence>
<evidence type="ECO:0000256" key="6">
    <source>
        <dbReference type="ARBA" id="ARBA00049117"/>
    </source>
</evidence>
<dbReference type="InterPro" id="IPR011629">
    <property type="entry name" value="CobW-like_C"/>
</dbReference>
<dbReference type="Pfam" id="PF07683">
    <property type="entry name" value="CobW_C"/>
    <property type="match status" value="1"/>
</dbReference>
<keyword evidence="2" id="KW-0378">Hydrolase</keyword>
<evidence type="ECO:0000313" key="10">
    <source>
        <dbReference type="Proteomes" id="UP000249605"/>
    </source>
</evidence>
<dbReference type="Pfam" id="PF02492">
    <property type="entry name" value="cobW"/>
    <property type="match status" value="1"/>
</dbReference>
<evidence type="ECO:0000256" key="7">
    <source>
        <dbReference type="SAM" id="MobiDB-lite"/>
    </source>
</evidence>
<dbReference type="CDD" id="cd03112">
    <property type="entry name" value="CobW-like"/>
    <property type="match status" value="1"/>
</dbReference>
<dbReference type="GO" id="GO:0016787">
    <property type="term" value="F:hydrolase activity"/>
    <property type="evidence" value="ECO:0007669"/>
    <property type="project" value="UniProtKB-KW"/>
</dbReference>
<dbReference type="SUPFAM" id="SSF52540">
    <property type="entry name" value="P-loop containing nucleoside triphosphate hydrolases"/>
    <property type="match status" value="1"/>
</dbReference>
<evidence type="ECO:0000256" key="3">
    <source>
        <dbReference type="ARBA" id="ARBA00023186"/>
    </source>
</evidence>
<dbReference type="PANTHER" id="PTHR13748">
    <property type="entry name" value="COBW-RELATED"/>
    <property type="match status" value="1"/>
</dbReference>
<feature type="compositionally biased region" description="Basic and acidic residues" evidence="7">
    <location>
        <begin position="257"/>
        <end position="271"/>
    </location>
</feature>